<evidence type="ECO:0000313" key="2">
    <source>
        <dbReference type="Proteomes" id="UP000053989"/>
    </source>
</evidence>
<organism evidence="1 2">
    <name type="scientific">Scleroderma citrinum Foug A</name>
    <dbReference type="NCBI Taxonomy" id="1036808"/>
    <lineage>
        <taxon>Eukaryota</taxon>
        <taxon>Fungi</taxon>
        <taxon>Dikarya</taxon>
        <taxon>Basidiomycota</taxon>
        <taxon>Agaricomycotina</taxon>
        <taxon>Agaricomycetes</taxon>
        <taxon>Agaricomycetidae</taxon>
        <taxon>Boletales</taxon>
        <taxon>Sclerodermatineae</taxon>
        <taxon>Sclerodermataceae</taxon>
        <taxon>Scleroderma</taxon>
    </lineage>
</organism>
<gene>
    <name evidence="1" type="ORF">SCLCIDRAFT_482727</name>
</gene>
<name>A0A0C2ZJG7_9AGAM</name>
<dbReference type="InParanoid" id="A0A0C2ZJG7"/>
<protein>
    <submittedName>
        <fullName evidence="1">Uncharacterized protein</fullName>
    </submittedName>
</protein>
<keyword evidence="2" id="KW-1185">Reference proteome</keyword>
<dbReference type="EMBL" id="KN822196">
    <property type="protein sequence ID" value="KIM52887.1"/>
    <property type="molecule type" value="Genomic_DNA"/>
</dbReference>
<reference evidence="2" key="2">
    <citation type="submission" date="2015-01" db="EMBL/GenBank/DDBJ databases">
        <title>Evolutionary Origins and Diversification of the Mycorrhizal Mutualists.</title>
        <authorList>
            <consortium name="DOE Joint Genome Institute"/>
            <consortium name="Mycorrhizal Genomics Consortium"/>
            <person name="Kohler A."/>
            <person name="Kuo A."/>
            <person name="Nagy L.G."/>
            <person name="Floudas D."/>
            <person name="Copeland A."/>
            <person name="Barry K.W."/>
            <person name="Cichocki N."/>
            <person name="Veneault-Fourrey C."/>
            <person name="LaButti K."/>
            <person name="Lindquist E.A."/>
            <person name="Lipzen A."/>
            <person name="Lundell T."/>
            <person name="Morin E."/>
            <person name="Murat C."/>
            <person name="Riley R."/>
            <person name="Ohm R."/>
            <person name="Sun H."/>
            <person name="Tunlid A."/>
            <person name="Henrissat B."/>
            <person name="Grigoriev I.V."/>
            <person name="Hibbett D.S."/>
            <person name="Martin F."/>
        </authorList>
    </citation>
    <scope>NUCLEOTIDE SEQUENCE [LARGE SCALE GENOMIC DNA]</scope>
    <source>
        <strain evidence="2">Foug A</strain>
    </source>
</reference>
<reference evidence="1 2" key="1">
    <citation type="submission" date="2014-04" db="EMBL/GenBank/DDBJ databases">
        <authorList>
            <consortium name="DOE Joint Genome Institute"/>
            <person name="Kuo A."/>
            <person name="Kohler A."/>
            <person name="Nagy L.G."/>
            <person name="Floudas D."/>
            <person name="Copeland A."/>
            <person name="Barry K.W."/>
            <person name="Cichocki N."/>
            <person name="Veneault-Fourrey C."/>
            <person name="LaButti K."/>
            <person name="Lindquist E.A."/>
            <person name="Lipzen A."/>
            <person name="Lundell T."/>
            <person name="Morin E."/>
            <person name="Murat C."/>
            <person name="Sun H."/>
            <person name="Tunlid A."/>
            <person name="Henrissat B."/>
            <person name="Grigoriev I.V."/>
            <person name="Hibbett D.S."/>
            <person name="Martin F."/>
            <person name="Nordberg H.P."/>
            <person name="Cantor M.N."/>
            <person name="Hua S.X."/>
        </authorList>
    </citation>
    <scope>NUCLEOTIDE SEQUENCE [LARGE SCALE GENOMIC DNA]</scope>
    <source>
        <strain evidence="1 2">Foug A</strain>
    </source>
</reference>
<sequence>MPQATLNTDRTPNAHLKSCCQGVRPPKFTVVSPHTVISLTELRSASMEILPIGCVQYSRCNQWMLSRKLANYGHTTSCQTSGVSQYFLGDMP</sequence>
<dbReference type="HOGENOM" id="CLU_2414562_0_0_1"/>
<evidence type="ECO:0000313" key="1">
    <source>
        <dbReference type="EMBL" id="KIM52887.1"/>
    </source>
</evidence>
<dbReference type="Proteomes" id="UP000053989">
    <property type="component" value="Unassembled WGS sequence"/>
</dbReference>
<proteinExistence type="predicted"/>
<dbReference type="AlphaFoldDB" id="A0A0C2ZJG7"/>
<accession>A0A0C2ZJG7</accession>